<feature type="transmembrane region" description="Helical" evidence="7">
    <location>
        <begin position="15"/>
        <end position="32"/>
    </location>
</feature>
<dbReference type="PANTHER" id="PTHR42948:SF1">
    <property type="entry name" value="TRANSPORTER"/>
    <property type="match status" value="1"/>
</dbReference>
<name>A0A090IFU6_9GAMM</name>
<dbReference type="Pfam" id="PF00209">
    <property type="entry name" value="SNF"/>
    <property type="match status" value="2"/>
</dbReference>
<feature type="transmembrane region" description="Helical" evidence="7">
    <location>
        <begin position="44"/>
        <end position="64"/>
    </location>
</feature>
<dbReference type="EMBL" id="FPLD01000011">
    <property type="protein sequence ID" value="SGY84089.1"/>
    <property type="molecule type" value="Genomic_DNA"/>
</dbReference>
<dbReference type="KEGG" id="mvs:MVIS_0640"/>
<feature type="transmembrane region" description="Helical" evidence="7">
    <location>
        <begin position="357"/>
        <end position="380"/>
    </location>
</feature>
<feature type="transmembrane region" description="Helical" evidence="7">
    <location>
        <begin position="438"/>
        <end position="459"/>
    </location>
</feature>
<keyword evidence="4 7" id="KW-1133">Transmembrane helix</keyword>
<sequence length="461" mass="48612">MTTSTTIDSRWSSEFKYVLAAAGAAVGLGNLWKFPYIMGENGGGAFVLVYLFCILLIGIPVMMAEVMIGKRARTSPANASATVAKESGGSSIWSLLGASGVIAGSLILSFYIVIAGWAAAYIFFGMSGDFLATAGSEVSHKDEIGALFTGLITDTTQLILWSSITIVAAMLVLIRGVNAGLEKAVTYLMPLLLILLTIIMVYAAATGNFGEAAQFMFSPDFSKLSIDGVLTALGHAFFTLSLSSGIMMVYGAYMPEGTSIARTSIWIAIMDTAVALIAGMAIFPIVFANGMEPSAGPGLLFVSLPIAFGQMPLGTLFGTLFFIMVTFAAFTSVIALLESPVAYLNERLGLSRAKATIVAGCTIWGLSLLTVFSLSGAPWAQDVVMGLSYFDALDKLTANIMLPLAGLFTAVLVGWVVNEKITREEFGLSEGAYKAVLFCLRYLSPVAIAIVFLQAVGLISL</sequence>
<evidence type="ECO:0000256" key="1">
    <source>
        <dbReference type="ARBA" id="ARBA00004141"/>
    </source>
</evidence>
<dbReference type="PROSITE" id="PS50267">
    <property type="entry name" value="NA_NEUROTRAN_SYMP_3"/>
    <property type="match status" value="1"/>
</dbReference>
<dbReference type="GeneID" id="61294096"/>
<dbReference type="CDD" id="cd10336">
    <property type="entry name" value="SLC6sbd_Tyt1-Like"/>
    <property type="match status" value="1"/>
</dbReference>
<dbReference type="EMBL" id="FPLJ01000013">
    <property type="protein sequence ID" value="SGY83098.1"/>
    <property type="molecule type" value="Genomic_DNA"/>
</dbReference>
<dbReference type="GO" id="GO:0016020">
    <property type="term" value="C:membrane"/>
    <property type="evidence" value="ECO:0007669"/>
    <property type="project" value="UniProtKB-SubCell"/>
</dbReference>
<feature type="transmembrane region" description="Helical" evidence="7">
    <location>
        <begin position="307"/>
        <end position="337"/>
    </location>
</feature>
<dbReference type="RefSeq" id="WP_045109083.1">
    <property type="nucleotide sequence ID" value="NZ_CAWQZC010000093.1"/>
</dbReference>
<dbReference type="InterPro" id="IPR000175">
    <property type="entry name" value="Na/ntran_symport"/>
</dbReference>
<evidence type="ECO:0000313" key="11">
    <source>
        <dbReference type="Proteomes" id="UP000183794"/>
    </source>
</evidence>
<keyword evidence="3 6" id="KW-0812">Transmembrane</keyword>
<evidence type="ECO:0000256" key="3">
    <source>
        <dbReference type="ARBA" id="ARBA00022692"/>
    </source>
</evidence>
<dbReference type="InterPro" id="IPR047218">
    <property type="entry name" value="YocR/YhdH-like"/>
</dbReference>
<dbReference type="NCBIfam" id="NF037979">
    <property type="entry name" value="Na_transp"/>
    <property type="match status" value="1"/>
</dbReference>
<feature type="transmembrane region" description="Helical" evidence="7">
    <location>
        <begin position="229"/>
        <end position="253"/>
    </location>
</feature>
<dbReference type="PROSITE" id="PS00610">
    <property type="entry name" value="NA_NEUROTRAN_SYMP_1"/>
    <property type="match status" value="1"/>
</dbReference>
<dbReference type="Proteomes" id="UP000183794">
    <property type="component" value="Unassembled WGS sequence"/>
</dbReference>
<keyword evidence="2 6" id="KW-0813">Transport</keyword>
<organism evidence="9 11">
    <name type="scientific">Moritella viscosa</name>
    <dbReference type="NCBI Taxonomy" id="80854"/>
    <lineage>
        <taxon>Bacteria</taxon>
        <taxon>Pseudomonadati</taxon>
        <taxon>Pseudomonadota</taxon>
        <taxon>Gammaproteobacteria</taxon>
        <taxon>Alteromonadales</taxon>
        <taxon>Moritellaceae</taxon>
        <taxon>Moritella</taxon>
    </lineage>
</organism>
<dbReference type="PATRIC" id="fig|80854.5.peg.671"/>
<dbReference type="GO" id="GO:0015293">
    <property type="term" value="F:symporter activity"/>
    <property type="evidence" value="ECO:0007669"/>
    <property type="project" value="UniProtKB-KW"/>
</dbReference>
<protein>
    <recommendedName>
        <fullName evidence="6">Transporter</fullName>
    </recommendedName>
</protein>
<dbReference type="SUPFAM" id="SSF161070">
    <property type="entry name" value="SNF-like"/>
    <property type="match status" value="1"/>
</dbReference>
<dbReference type="AlphaFoldDB" id="A0A090IFU6"/>
<accession>A0A090IFU6</accession>
<evidence type="ECO:0000313" key="9">
    <source>
        <dbReference type="EMBL" id="SGY84089.1"/>
    </source>
</evidence>
<evidence type="ECO:0000256" key="5">
    <source>
        <dbReference type="ARBA" id="ARBA00023136"/>
    </source>
</evidence>
<dbReference type="HOGENOM" id="CLU_006855_3_4_6"/>
<feature type="transmembrane region" description="Helical" evidence="7">
    <location>
        <begin position="95"/>
        <end position="124"/>
    </location>
</feature>
<feature type="transmembrane region" description="Helical" evidence="7">
    <location>
        <begin position="184"/>
        <end position="209"/>
    </location>
</feature>
<evidence type="ECO:0000256" key="7">
    <source>
        <dbReference type="SAM" id="Phobius"/>
    </source>
</evidence>
<dbReference type="InterPro" id="IPR037272">
    <property type="entry name" value="SNS_sf"/>
</dbReference>
<dbReference type="PRINTS" id="PR00176">
    <property type="entry name" value="NANEUSMPORT"/>
</dbReference>
<gene>
    <name evidence="8" type="ORF">MT2528_0363</name>
    <name evidence="9" type="ORF">NVI5450_0347</name>
</gene>
<keyword evidence="10" id="KW-1185">Reference proteome</keyword>
<comment type="similarity">
    <text evidence="6">Belongs to the sodium:neurotransmitter symporter (SNF) (TC 2.A.22) family.</text>
</comment>
<evidence type="ECO:0000313" key="8">
    <source>
        <dbReference type="EMBL" id="SGY83098.1"/>
    </source>
</evidence>
<evidence type="ECO:0000256" key="4">
    <source>
        <dbReference type="ARBA" id="ARBA00022989"/>
    </source>
</evidence>
<keyword evidence="5 7" id="KW-0472">Membrane</keyword>
<keyword evidence="6" id="KW-0769">Symport</keyword>
<dbReference type="Proteomes" id="UP000182660">
    <property type="component" value="Unassembled WGS sequence"/>
</dbReference>
<reference evidence="8 10" key="1">
    <citation type="submission" date="2016-11" db="EMBL/GenBank/DDBJ databases">
        <authorList>
            <person name="Klemetsen T."/>
        </authorList>
    </citation>
    <scope>NUCLEOTIDE SEQUENCE [LARGE SCALE GENOMIC DNA]</scope>
    <source>
        <strain evidence="8">MT 2528</strain>
    </source>
</reference>
<comment type="subcellular location">
    <subcellularLocation>
        <location evidence="1">Membrane</location>
        <topology evidence="1">Multi-pass membrane protein</topology>
    </subcellularLocation>
</comment>
<evidence type="ECO:0000313" key="10">
    <source>
        <dbReference type="Proteomes" id="UP000182660"/>
    </source>
</evidence>
<feature type="transmembrane region" description="Helical" evidence="7">
    <location>
        <begin position="265"/>
        <end position="287"/>
    </location>
</feature>
<dbReference type="PANTHER" id="PTHR42948">
    <property type="entry name" value="TRANSPORTER"/>
    <property type="match status" value="1"/>
</dbReference>
<evidence type="ECO:0000256" key="6">
    <source>
        <dbReference type="RuleBase" id="RU003732"/>
    </source>
</evidence>
<proteinExistence type="inferred from homology"/>
<feature type="transmembrane region" description="Helical" evidence="7">
    <location>
        <begin position="158"/>
        <end position="177"/>
    </location>
</feature>
<reference evidence="9 11" key="2">
    <citation type="submission" date="2016-11" db="EMBL/GenBank/DDBJ databases">
        <authorList>
            <person name="Jaros S."/>
            <person name="Januszkiewicz K."/>
            <person name="Wedrychowicz H."/>
        </authorList>
    </citation>
    <scope>NUCLEOTIDE SEQUENCE [LARGE SCALE GENOMIC DNA]</scope>
    <source>
        <strain evidence="9">NVI 5450</strain>
    </source>
</reference>
<dbReference type="OrthoDB" id="9762833at2"/>
<feature type="transmembrane region" description="Helical" evidence="7">
    <location>
        <begin position="400"/>
        <end position="417"/>
    </location>
</feature>
<evidence type="ECO:0000256" key="2">
    <source>
        <dbReference type="ARBA" id="ARBA00022448"/>
    </source>
</evidence>